<evidence type="ECO:0000313" key="3">
    <source>
        <dbReference type="Proteomes" id="UP000540412"/>
    </source>
</evidence>
<feature type="signal peptide" evidence="1">
    <location>
        <begin position="1"/>
        <end position="31"/>
    </location>
</feature>
<evidence type="ECO:0000256" key="1">
    <source>
        <dbReference type="SAM" id="SignalP"/>
    </source>
</evidence>
<evidence type="ECO:0000313" key="2">
    <source>
        <dbReference type="EMBL" id="MBB5911329.1"/>
    </source>
</evidence>
<organism evidence="2 3">
    <name type="scientific">Nocardia transvalensis</name>
    <dbReference type="NCBI Taxonomy" id="37333"/>
    <lineage>
        <taxon>Bacteria</taxon>
        <taxon>Bacillati</taxon>
        <taxon>Actinomycetota</taxon>
        <taxon>Actinomycetes</taxon>
        <taxon>Mycobacteriales</taxon>
        <taxon>Nocardiaceae</taxon>
        <taxon>Nocardia</taxon>
    </lineage>
</organism>
<keyword evidence="1" id="KW-0732">Signal</keyword>
<protein>
    <recommendedName>
        <fullName evidence="4">Secreted protein</fullName>
    </recommendedName>
</protein>
<name>A0A7W9UFL3_9NOCA</name>
<sequence>MNRHRPVAIRVVLVVGATVGLLAAGSGPAGAAPAVTFGGGATVTAHVTGAKPGHDCQIAARDIDGPWQPVGLDGTVDLDSGPVRAGPHLVRVLCENRLRGDVATHSLGRETVVTTR</sequence>
<reference evidence="2 3" key="1">
    <citation type="submission" date="2020-08" db="EMBL/GenBank/DDBJ databases">
        <title>Sequencing the genomes of 1000 actinobacteria strains.</title>
        <authorList>
            <person name="Klenk H.-P."/>
        </authorList>
    </citation>
    <scope>NUCLEOTIDE SEQUENCE [LARGE SCALE GENOMIC DNA]</scope>
    <source>
        <strain evidence="2 3">DSM 43582</strain>
    </source>
</reference>
<keyword evidence="3" id="KW-1185">Reference proteome</keyword>
<feature type="chain" id="PRO_5031541151" description="Secreted protein" evidence="1">
    <location>
        <begin position="32"/>
        <end position="116"/>
    </location>
</feature>
<dbReference type="EMBL" id="JACHIT010000001">
    <property type="protein sequence ID" value="MBB5911329.1"/>
    <property type="molecule type" value="Genomic_DNA"/>
</dbReference>
<evidence type="ECO:0008006" key="4">
    <source>
        <dbReference type="Google" id="ProtNLM"/>
    </source>
</evidence>
<proteinExistence type="predicted"/>
<dbReference type="RefSeq" id="WP_040749347.1">
    <property type="nucleotide sequence ID" value="NZ_JACHIT010000001.1"/>
</dbReference>
<accession>A0A7W9UFL3</accession>
<dbReference type="AlphaFoldDB" id="A0A7W9UFL3"/>
<dbReference type="Proteomes" id="UP000540412">
    <property type="component" value="Unassembled WGS sequence"/>
</dbReference>
<comment type="caution">
    <text evidence="2">The sequence shown here is derived from an EMBL/GenBank/DDBJ whole genome shotgun (WGS) entry which is preliminary data.</text>
</comment>
<gene>
    <name evidence="2" type="ORF">BJY24_000196</name>
</gene>